<dbReference type="EMBL" id="AVCK01000055">
    <property type="protein sequence ID" value="KFN42041.1"/>
    <property type="molecule type" value="Genomic_DNA"/>
</dbReference>
<comment type="caution">
    <text evidence="2">The sequence shown here is derived from an EMBL/GenBank/DDBJ whole genome shotgun (WGS) entry which is preliminary data.</text>
</comment>
<feature type="domain" description="Retropepsin-like aspartic endopeptidase" evidence="1">
    <location>
        <begin position="7"/>
        <end position="140"/>
    </location>
</feature>
<evidence type="ECO:0000259" key="1">
    <source>
        <dbReference type="Pfam" id="PF05618"/>
    </source>
</evidence>
<dbReference type="PANTHER" id="PTHR38037:SF1">
    <property type="entry name" value="ATP-DEPENDENT ZINC PROTEASE DOMAIN-CONTAINING PROTEIN-RELATED"/>
    <property type="match status" value="1"/>
</dbReference>
<dbReference type="AlphaFoldDB" id="A0A091ARR8"/>
<proteinExistence type="predicted"/>
<dbReference type="PANTHER" id="PTHR38037">
    <property type="entry name" value="ZN_PROTEASE DOMAIN-CONTAINING PROTEIN"/>
    <property type="match status" value="1"/>
</dbReference>
<dbReference type="InterPro" id="IPR021109">
    <property type="entry name" value="Peptidase_aspartic_dom_sf"/>
</dbReference>
<protein>
    <recommendedName>
        <fullName evidence="1">Retropepsin-like aspartic endopeptidase domain-containing protein</fullName>
    </recommendedName>
</protein>
<dbReference type="Proteomes" id="UP000029393">
    <property type="component" value="Unassembled WGS sequence"/>
</dbReference>
<dbReference type="InterPro" id="IPR008503">
    <property type="entry name" value="Asp_endopeptidase"/>
</dbReference>
<dbReference type="eggNOG" id="COG4067">
    <property type="taxonomic scope" value="Bacteria"/>
</dbReference>
<evidence type="ECO:0000313" key="2">
    <source>
        <dbReference type="EMBL" id="KFN42041.1"/>
    </source>
</evidence>
<name>A0A091ARR8_9GAMM</name>
<dbReference type="Gene3D" id="2.40.70.10">
    <property type="entry name" value="Acid Proteases"/>
    <property type="match status" value="1"/>
</dbReference>
<reference evidence="2 3" key="1">
    <citation type="submission" date="2013-09" db="EMBL/GenBank/DDBJ databases">
        <title>Genome sequencing of Arenimonas metalli.</title>
        <authorList>
            <person name="Chen F."/>
            <person name="Wang G."/>
        </authorList>
    </citation>
    <scope>NUCLEOTIDE SEQUENCE [LARGE SCALE GENOMIC DNA]</scope>
    <source>
        <strain evidence="2 3">CF5-1</strain>
    </source>
</reference>
<keyword evidence="3" id="KW-1185">Reference proteome</keyword>
<accession>A0A091ARR8</accession>
<sequence length="149" mass="16567">MPHPVPLGWREWLSLPDLGIVAVRAKVDTGARSSALHVLDQESFRRDGAEYVRFVLDTGVHGQGPQPAEARVIDRRRVTDSGGHVTERPFILTRLCLAGQEWEAEVNLTHRRNMLFPMLLGRTALAGRFLVDPASSFLQGDRPEGQPPP</sequence>
<dbReference type="SUPFAM" id="SSF50630">
    <property type="entry name" value="Acid proteases"/>
    <property type="match status" value="1"/>
</dbReference>
<dbReference type="RefSeq" id="WP_034214690.1">
    <property type="nucleotide sequence ID" value="NZ_AVCK01000055.1"/>
</dbReference>
<organism evidence="2 3">
    <name type="scientific">Arenimonas metalli CF5-1</name>
    <dbReference type="NCBI Taxonomy" id="1384056"/>
    <lineage>
        <taxon>Bacteria</taxon>
        <taxon>Pseudomonadati</taxon>
        <taxon>Pseudomonadota</taxon>
        <taxon>Gammaproteobacteria</taxon>
        <taxon>Lysobacterales</taxon>
        <taxon>Lysobacteraceae</taxon>
        <taxon>Arenimonas</taxon>
    </lineage>
</organism>
<evidence type="ECO:0000313" key="3">
    <source>
        <dbReference type="Proteomes" id="UP000029393"/>
    </source>
</evidence>
<gene>
    <name evidence="2" type="ORF">N787_04540</name>
</gene>
<dbReference type="Pfam" id="PF05618">
    <property type="entry name" value="Zn_protease"/>
    <property type="match status" value="1"/>
</dbReference>
<dbReference type="STRING" id="1384056.N787_04540"/>
<dbReference type="PATRIC" id="fig|1384056.3.peg.2428"/>